<dbReference type="InterPro" id="IPR053905">
    <property type="entry name" value="EF-G-like_DII"/>
</dbReference>
<dbReference type="CDD" id="cd03702">
    <property type="entry name" value="IF2_mtIF2_II"/>
    <property type="match status" value="1"/>
</dbReference>
<dbReference type="SUPFAM" id="SSF50447">
    <property type="entry name" value="Translation proteins"/>
    <property type="match status" value="2"/>
</dbReference>
<comment type="similarity">
    <text evidence="1">Belongs to the TRAFAC class translation factor GTPase superfamily. Classic translation factor GTPase family. IF-2 subfamily.</text>
</comment>
<keyword evidence="5" id="KW-0342">GTP-binding</keyword>
<evidence type="ECO:0000256" key="4">
    <source>
        <dbReference type="ARBA" id="ARBA00022917"/>
    </source>
</evidence>
<dbReference type="OrthoDB" id="361630at2759"/>
<dbReference type="FunFam" id="2.40.30.10:FF:000008">
    <property type="entry name" value="Translation initiation factor IF-2"/>
    <property type="match status" value="1"/>
</dbReference>
<keyword evidence="4" id="KW-0648">Protein biosynthesis</keyword>
<dbReference type="InterPro" id="IPR044145">
    <property type="entry name" value="IF2_II"/>
</dbReference>
<evidence type="ECO:0000256" key="2">
    <source>
        <dbReference type="ARBA" id="ARBA00022540"/>
    </source>
</evidence>
<dbReference type="InterPro" id="IPR009000">
    <property type="entry name" value="Transl_B-barrel_sf"/>
</dbReference>
<reference evidence="9" key="1">
    <citation type="journal article" date="2018" name="Nat. Microbiol.">
        <title>Leveraging single-cell genomics to expand the fungal tree of life.</title>
        <authorList>
            <person name="Ahrendt S.R."/>
            <person name="Quandt C.A."/>
            <person name="Ciobanu D."/>
            <person name="Clum A."/>
            <person name="Salamov A."/>
            <person name="Andreopoulos B."/>
            <person name="Cheng J.F."/>
            <person name="Woyke T."/>
            <person name="Pelin A."/>
            <person name="Henrissat B."/>
            <person name="Reynolds N.K."/>
            <person name="Benny G.L."/>
            <person name="Smith M.E."/>
            <person name="James T.Y."/>
            <person name="Grigoriev I.V."/>
        </authorList>
    </citation>
    <scope>NUCLEOTIDE SEQUENCE [LARGE SCALE GENOMIC DNA]</scope>
</reference>
<gene>
    <name evidence="8" type="ORF">BDK51DRAFT_25050</name>
</gene>
<feature type="domain" description="Translation initiation factor IF- 2" evidence="6">
    <location>
        <begin position="120"/>
        <end position="216"/>
    </location>
</feature>
<organism evidence="8 9">
    <name type="scientific">Blyttiomyces helicus</name>
    <dbReference type="NCBI Taxonomy" id="388810"/>
    <lineage>
        <taxon>Eukaryota</taxon>
        <taxon>Fungi</taxon>
        <taxon>Fungi incertae sedis</taxon>
        <taxon>Chytridiomycota</taxon>
        <taxon>Chytridiomycota incertae sedis</taxon>
        <taxon>Chytridiomycetes</taxon>
        <taxon>Chytridiomycetes incertae sedis</taxon>
        <taxon>Blyttiomyces</taxon>
    </lineage>
</organism>
<keyword evidence="9" id="KW-1185">Reference proteome</keyword>
<dbReference type="PANTHER" id="PTHR43381:SF20">
    <property type="entry name" value="TRANSLATION INITIATION FACTOR IF-2, MITOCHONDRIAL"/>
    <property type="match status" value="1"/>
</dbReference>
<evidence type="ECO:0000313" key="8">
    <source>
        <dbReference type="EMBL" id="RKO91440.1"/>
    </source>
</evidence>
<evidence type="ECO:0000259" key="7">
    <source>
        <dbReference type="Pfam" id="PF22042"/>
    </source>
</evidence>
<dbReference type="Gene3D" id="3.40.50.10050">
    <property type="entry name" value="Translation initiation factor IF- 2, domain 3"/>
    <property type="match status" value="1"/>
</dbReference>
<feature type="domain" description="Elongation factor G-like" evidence="7">
    <location>
        <begin position="2"/>
        <end position="62"/>
    </location>
</feature>
<dbReference type="Proteomes" id="UP000269721">
    <property type="component" value="Unassembled WGS sequence"/>
</dbReference>
<name>A0A4P9WJX0_9FUNG</name>
<dbReference type="EMBL" id="KZ995067">
    <property type="protein sequence ID" value="RKO91440.1"/>
    <property type="molecule type" value="Genomic_DNA"/>
</dbReference>
<accession>A0A4P9WJX0</accession>
<evidence type="ECO:0000256" key="3">
    <source>
        <dbReference type="ARBA" id="ARBA00022741"/>
    </source>
</evidence>
<dbReference type="PANTHER" id="PTHR43381">
    <property type="entry name" value="TRANSLATION INITIATION FACTOR IF-2-RELATED"/>
    <property type="match status" value="1"/>
</dbReference>
<dbReference type="AlphaFoldDB" id="A0A4P9WJX0"/>
<dbReference type="SUPFAM" id="SSF52156">
    <property type="entry name" value="Initiation factor IF2/eIF5b, domain 3"/>
    <property type="match status" value="1"/>
</dbReference>
<dbReference type="Gene3D" id="2.40.30.10">
    <property type="entry name" value="Translation factors"/>
    <property type="match status" value="2"/>
</dbReference>
<dbReference type="InterPro" id="IPR015760">
    <property type="entry name" value="TIF_IF2"/>
</dbReference>
<evidence type="ECO:0000256" key="5">
    <source>
        <dbReference type="ARBA" id="ARBA00023134"/>
    </source>
</evidence>
<evidence type="ECO:0000313" key="9">
    <source>
        <dbReference type="Proteomes" id="UP000269721"/>
    </source>
</evidence>
<dbReference type="InterPro" id="IPR036925">
    <property type="entry name" value="TIF_IF2_dom3_sf"/>
</dbReference>
<dbReference type="GO" id="GO:0003743">
    <property type="term" value="F:translation initiation factor activity"/>
    <property type="evidence" value="ECO:0007669"/>
    <property type="project" value="UniProtKB-KW"/>
</dbReference>
<evidence type="ECO:0000259" key="6">
    <source>
        <dbReference type="Pfam" id="PF11987"/>
    </source>
</evidence>
<dbReference type="Pfam" id="PF11987">
    <property type="entry name" value="IF-2"/>
    <property type="match status" value="1"/>
</dbReference>
<dbReference type="GO" id="GO:0005737">
    <property type="term" value="C:cytoplasm"/>
    <property type="evidence" value="ECO:0007669"/>
    <property type="project" value="TreeGrafter"/>
</dbReference>
<dbReference type="CDD" id="cd03692">
    <property type="entry name" value="mtIF2_IVc"/>
    <property type="match status" value="1"/>
</dbReference>
<keyword evidence="2" id="KW-0396">Initiation factor</keyword>
<dbReference type="Pfam" id="PF22042">
    <property type="entry name" value="EF-G_D2"/>
    <property type="match status" value="1"/>
</dbReference>
<dbReference type="FunFam" id="3.40.50.10050:FF:000001">
    <property type="entry name" value="Translation initiation factor IF-2"/>
    <property type="match status" value="1"/>
</dbReference>
<keyword evidence="3" id="KW-0547">Nucleotide-binding</keyword>
<evidence type="ECO:0000256" key="1">
    <source>
        <dbReference type="ARBA" id="ARBA00007733"/>
    </source>
</evidence>
<dbReference type="GO" id="GO:0005525">
    <property type="term" value="F:GTP binding"/>
    <property type="evidence" value="ECO:0007669"/>
    <property type="project" value="UniProtKB-KW"/>
</dbReference>
<sequence>NVATVIVKRGTLRTGDVLVAGNVYCKVRQLLNEASVLVREAGPSVPVEVTGWKEVPAAGDQVLGAENEELAKRVCESRIELAKIAGTVKFIDDLNEKRKNSKLQREAQAAEGGAAPAPVKNKEKVLHLVVRADVQGSLEAVLNEIYGLPSHEVRVNVVNGAIGTVSESAVQLAVATKAKVIAFNTPIDRRAQESAVASRVQIQEHKIIYALVDGIKDLMSDLLPPEIVTEVHGEAEVLQTFNINVKGKVTETIAGCKIASGIIKRSSKLRVMRGNDIIVQHASLKTFRHHKSDINEASKGLECGMALDRSFDFLPGDIIQSFSTSEKKRTISA</sequence>
<feature type="non-terminal residue" evidence="8">
    <location>
        <position position="1"/>
    </location>
</feature>
<dbReference type="InterPro" id="IPR023115">
    <property type="entry name" value="TIF_IF2_dom3"/>
</dbReference>
<protein>
    <submittedName>
        <fullName evidence="8">Uncharacterized protein</fullName>
    </submittedName>
</protein>
<proteinExistence type="inferred from homology"/>